<dbReference type="Proteomes" id="UP000317909">
    <property type="component" value="Chromosome"/>
</dbReference>
<feature type="region of interest" description="Disordered" evidence="1">
    <location>
        <begin position="53"/>
        <end position="72"/>
    </location>
</feature>
<evidence type="ECO:0000313" key="3">
    <source>
        <dbReference type="EMBL" id="QDT75454.1"/>
    </source>
</evidence>
<proteinExistence type="predicted"/>
<protein>
    <submittedName>
        <fullName evidence="3">Uncharacterized protein</fullName>
    </submittedName>
</protein>
<evidence type="ECO:0000313" key="4">
    <source>
        <dbReference type="Proteomes" id="UP000317909"/>
    </source>
</evidence>
<accession>A0A517U4A2</accession>
<keyword evidence="4" id="KW-1185">Reference proteome</keyword>
<keyword evidence="2" id="KW-1133">Transmembrane helix</keyword>
<feature type="transmembrane region" description="Helical" evidence="2">
    <location>
        <begin position="7"/>
        <end position="23"/>
    </location>
</feature>
<dbReference type="AlphaFoldDB" id="A0A517U4A2"/>
<reference evidence="3 4" key="1">
    <citation type="submission" date="2019-02" db="EMBL/GenBank/DDBJ databases">
        <title>Deep-cultivation of Planctomycetes and their phenomic and genomic characterization uncovers novel biology.</title>
        <authorList>
            <person name="Wiegand S."/>
            <person name="Jogler M."/>
            <person name="Boedeker C."/>
            <person name="Pinto D."/>
            <person name="Vollmers J."/>
            <person name="Rivas-Marin E."/>
            <person name="Kohn T."/>
            <person name="Peeters S.H."/>
            <person name="Heuer A."/>
            <person name="Rast P."/>
            <person name="Oberbeckmann S."/>
            <person name="Bunk B."/>
            <person name="Jeske O."/>
            <person name="Meyerdierks A."/>
            <person name="Storesund J.E."/>
            <person name="Kallscheuer N."/>
            <person name="Luecker S."/>
            <person name="Lage O.M."/>
            <person name="Pohl T."/>
            <person name="Merkel B.J."/>
            <person name="Hornburger P."/>
            <person name="Mueller R.-W."/>
            <person name="Bruemmer F."/>
            <person name="Labrenz M."/>
            <person name="Spormann A.M."/>
            <person name="Op den Camp H."/>
            <person name="Overmann J."/>
            <person name="Amann R."/>
            <person name="Jetten M.S.M."/>
            <person name="Mascher T."/>
            <person name="Medema M.H."/>
            <person name="Devos D.P."/>
            <person name="Kaster A.-K."/>
            <person name="Ovreas L."/>
            <person name="Rohde M."/>
            <person name="Galperin M.Y."/>
            <person name="Jogler C."/>
        </authorList>
    </citation>
    <scope>NUCLEOTIDE SEQUENCE [LARGE SCALE GENOMIC DNA]</scope>
    <source>
        <strain evidence="3 4">I41</strain>
    </source>
</reference>
<dbReference type="RefSeq" id="WP_145435114.1">
    <property type="nucleotide sequence ID" value="NZ_CP036339.1"/>
</dbReference>
<organism evidence="3 4">
    <name type="scientific">Lacipirellula limnantheis</name>
    <dbReference type="NCBI Taxonomy" id="2528024"/>
    <lineage>
        <taxon>Bacteria</taxon>
        <taxon>Pseudomonadati</taxon>
        <taxon>Planctomycetota</taxon>
        <taxon>Planctomycetia</taxon>
        <taxon>Pirellulales</taxon>
        <taxon>Lacipirellulaceae</taxon>
        <taxon>Lacipirellula</taxon>
    </lineage>
</organism>
<dbReference type="KEGG" id="llh:I41_46650"/>
<evidence type="ECO:0000256" key="1">
    <source>
        <dbReference type="SAM" id="MobiDB-lite"/>
    </source>
</evidence>
<keyword evidence="2" id="KW-0472">Membrane</keyword>
<dbReference type="EMBL" id="CP036339">
    <property type="protein sequence ID" value="QDT75454.1"/>
    <property type="molecule type" value="Genomic_DNA"/>
</dbReference>
<name>A0A517U4A2_9BACT</name>
<keyword evidence="2" id="KW-0812">Transmembrane</keyword>
<dbReference type="OrthoDB" id="9831025at2"/>
<gene>
    <name evidence="3" type="ORF">I41_46650</name>
</gene>
<sequence>MLLLETSIFYVVFGLVVAVAHYLRGGAPVELMAVLFFWPFYLPLLLAANKGEGETLSGKPPGESEESGERDALATAIGQVEGELDAALEGLDGWAGDVLSCEARRLVELRSAWRLQAERIRQLDRLLAEPVTRDDPLAAAAADVGKARHSEEVRRENMRQLAALRKQLHGDLIGTLAWVRELVTMIHLAKFSGAPAARAEELVAQIATAMQGLSEVSVWREEELVGVE</sequence>
<evidence type="ECO:0000256" key="2">
    <source>
        <dbReference type="SAM" id="Phobius"/>
    </source>
</evidence>